<reference evidence="7 8" key="2">
    <citation type="journal article" date="2011" name="PLoS Genet.">
        <title>Caenorhabditis briggsae recombinant inbred line genotypes reveal inter-strain incompatibility and the evolution of recombination.</title>
        <authorList>
            <person name="Ross J.A."/>
            <person name="Koboldt D.C."/>
            <person name="Staisch J.E."/>
            <person name="Chamberlin H.M."/>
            <person name="Gupta B.P."/>
            <person name="Miller R.D."/>
            <person name="Baird S.E."/>
            <person name="Haag E.S."/>
        </authorList>
    </citation>
    <scope>NUCLEOTIDE SEQUENCE [LARGE SCALE GENOMIC DNA]</scope>
    <source>
        <strain evidence="7 8">AF16</strain>
    </source>
</reference>
<name>B6IH63_CAEBR</name>
<dbReference type="GO" id="GO:0004930">
    <property type="term" value="F:G protein-coupled receptor activity"/>
    <property type="evidence" value="ECO:0007669"/>
    <property type="project" value="InterPro"/>
</dbReference>
<dbReference type="Pfam" id="PF10320">
    <property type="entry name" value="7TM_GPCR_Srsx"/>
    <property type="match status" value="1"/>
</dbReference>
<dbReference type="Proteomes" id="UP000008549">
    <property type="component" value="Unassembled WGS sequence"/>
</dbReference>
<dbReference type="PANTHER" id="PTHR23360:SF14">
    <property type="entry name" value="G_PROTEIN_RECEP_F1_2 DOMAIN-CONTAINING PROTEIN"/>
    <property type="match status" value="1"/>
</dbReference>
<feature type="transmembrane region" description="Helical" evidence="5">
    <location>
        <begin position="86"/>
        <end position="111"/>
    </location>
</feature>
<evidence type="ECO:0000256" key="1">
    <source>
        <dbReference type="ARBA" id="ARBA00004370"/>
    </source>
</evidence>
<feature type="domain" description="G-protein coupled receptors family 1 profile" evidence="6">
    <location>
        <begin position="28"/>
        <end position="265"/>
    </location>
</feature>
<dbReference type="OMA" id="WYITIFT"/>
<dbReference type="EMBL" id="HE601197">
    <property type="protein sequence ID" value="CAR99243.1"/>
    <property type="molecule type" value="Genomic_DNA"/>
</dbReference>
<evidence type="ECO:0000313" key="8">
    <source>
        <dbReference type="Proteomes" id="UP000008549"/>
    </source>
</evidence>
<evidence type="ECO:0000313" key="9">
    <source>
        <dbReference type="WormBase" id="CBG27007"/>
    </source>
</evidence>
<dbReference type="PANTHER" id="PTHR23360">
    <property type="entry name" value="G-PROTEIN COUPLED RECEPTORS FAMILY 1 PROFILE DOMAIN-CONTAINING PROTEIN-RELATED"/>
    <property type="match status" value="1"/>
</dbReference>
<reference evidence="7 8" key="1">
    <citation type="journal article" date="2003" name="PLoS Biol.">
        <title>The genome sequence of Caenorhabditis briggsae: a platform for comparative genomics.</title>
        <authorList>
            <person name="Stein L.D."/>
            <person name="Bao Z."/>
            <person name="Blasiar D."/>
            <person name="Blumenthal T."/>
            <person name="Brent M.R."/>
            <person name="Chen N."/>
            <person name="Chinwalla A."/>
            <person name="Clarke L."/>
            <person name="Clee C."/>
            <person name="Coghlan A."/>
            <person name="Coulson A."/>
            <person name="D'Eustachio P."/>
            <person name="Fitch D.H."/>
            <person name="Fulton L.A."/>
            <person name="Fulton R.E."/>
            <person name="Griffiths-Jones S."/>
            <person name="Harris T.W."/>
            <person name="Hillier L.W."/>
            <person name="Kamath R."/>
            <person name="Kuwabara P.E."/>
            <person name="Mardis E.R."/>
            <person name="Marra M.A."/>
            <person name="Miner T.L."/>
            <person name="Minx P."/>
            <person name="Mullikin J.C."/>
            <person name="Plumb R.W."/>
            <person name="Rogers J."/>
            <person name="Schein J.E."/>
            <person name="Sohrmann M."/>
            <person name="Spieth J."/>
            <person name="Stajich J.E."/>
            <person name="Wei C."/>
            <person name="Willey D."/>
            <person name="Wilson R.K."/>
            <person name="Durbin R."/>
            <person name="Waterston R.H."/>
        </authorList>
    </citation>
    <scope>NUCLEOTIDE SEQUENCE [LARGE SCALE GENOMIC DNA]</scope>
    <source>
        <strain evidence="7 8">AF16</strain>
    </source>
</reference>
<gene>
    <name evidence="9" type="primary">srsx-7</name>
    <name evidence="7 9" type="ORF">CBG27007</name>
    <name evidence="7" type="ORF">CBG_27007</name>
</gene>
<dbReference type="PROSITE" id="PS50262">
    <property type="entry name" value="G_PROTEIN_RECEP_F1_2"/>
    <property type="match status" value="1"/>
</dbReference>
<dbReference type="InParanoid" id="B6IH63"/>
<dbReference type="Gene3D" id="1.20.1070.10">
    <property type="entry name" value="Rhodopsin 7-helix transmembrane proteins"/>
    <property type="match status" value="1"/>
</dbReference>
<keyword evidence="3 5" id="KW-1133">Transmembrane helix</keyword>
<feature type="transmembrane region" description="Helical" evidence="5">
    <location>
        <begin position="48"/>
        <end position="66"/>
    </location>
</feature>
<dbReference type="AlphaFoldDB" id="B6IH63"/>
<keyword evidence="2 5" id="KW-0812">Transmembrane</keyword>
<keyword evidence="4 5" id="KW-0472">Membrane</keyword>
<evidence type="ECO:0000313" key="7">
    <source>
        <dbReference type="EMBL" id="CAR99243.1"/>
    </source>
</evidence>
<protein>
    <submittedName>
        <fullName evidence="7">Protein CBG27007</fullName>
    </submittedName>
</protein>
<evidence type="ECO:0000256" key="3">
    <source>
        <dbReference type="ARBA" id="ARBA00022989"/>
    </source>
</evidence>
<dbReference type="SMART" id="SM01381">
    <property type="entry name" value="7TM_GPCR_Srsx"/>
    <property type="match status" value="1"/>
</dbReference>
<dbReference type="InterPro" id="IPR017452">
    <property type="entry name" value="GPCR_Rhodpsn_7TM"/>
</dbReference>
<dbReference type="InterPro" id="IPR047130">
    <property type="entry name" value="7TM_GPCR_Srsx_nematod"/>
</dbReference>
<organism evidence="7 8">
    <name type="scientific">Caenorhabditis briggsae</name>
    <dbReference type="NCBI Taxonomy" id="6238"/>
    <lineage>
        <taxon>Eukaryota</taxon>
        <taxon>Metazoa</taxon>
        <taxon>Ecdysozoa</taxon>
        <taxon>Nematoda</taxon>
        <taxon>Chromadorea</taxon>
        <taxon>Rhabditida</taxon>
        <taxon>Rhabditina</taxon>
        <taxon>Rhabditomorpha</taxon>
        <taxon>Rhabditoidea</taxon>
        <taxon>Rhabditidae</taxon>
        <taxon>Peloderinae</taxon>
        <taxon>Caenorhabditis</taxon>
    </lineage>
</organism>
<keyword evidence="8" id="KW-1185">Reference proteome</keyword>
<proteinExistence type="predicted"/>
<feature type="transmembrane region" description="Helical" evidence="5">
    <location>
        <begin position="12"/>
        <end position="36"/>
    </location>
</feature>
<dbReference type="WormBase" id="CBG27007">
    <property type="protein sequence ID" value="CBP48578"/>
    <property type="gene ID" value="WBGene00088421"/>
    <property type="gene designation" value="Cbr-srsx-7"/>
</dbReference>
<dbReference type="STRING" id="6238.B6IH63"/>
<feature type="transmembrane region" description="Helical" evidence="5">
    <location>
        <begin position="174"/>
        <end position="193"/>
    </location>
</feature>
<dbReference type="InterPro" id="IPR000276">
    <property type="entry name" value="GPCR_Rhodpsn"/>
</dbReference>
<dbReference type="InterPro" id="IPR019424">
    <property type="entry name" value="7TM_GPCR_Srsx"/>
</dbReference>
<feature type="transmembrane region" description="Helical" evidence="5">
    <location>
        <begin position="214"/>
        <end position="235"/>
    </location>
</feature>
<dbReference type="GO" id="GO:0016020">
    <property type="term" value="C:membrane"/>
    <property type="evidence" value="ECO:0007669"/>
    <property type="project" value="UniProtKB-SubCell"/>
</dbReference>
<evidence type="ECO:0000256" key="4">
    <source>
        <dbReference type="ARBA" id="ARBA00023136"/>
    </source>
</evidence>
<dbReference type="eggNOG" id="ENOG502TFFK">
    <property type="taxonomic scope" value="Eukaryota"/>
</dbReference>
<accession>B6IH63</accession>
<feature type="transmembrane region" description="Helical" evidence="5">
    <location>
        <begin position="241"/>
        <end position="264"/>
    </location>
</feature>
<dbReference type="HOGENOM" id="CLU_074191_0_0_1"/>
<dbReference type="SUPFAM" id="SSF81321">
    <property type="entry name" value="Family A G protein-coupled receptor-like"/>
    <property type="match status" value="1"/>
</dbReference>
<evidence type="ECO:0000256" key="5">
    <source>
        <dbReference type="SAM" id="Phobius"/>
    </source>
</evidence>
<comment type="subcellular location">
    <subcellularLocation>
        <location evidence="1">Membrane</location>
    </subcellularLocation>
</comment>
<evidence type="ECO:0000259" key="6">
    <source>
        <dbReference type="PROSITE" id="PS50262"/>
    </source>
</evidence>
<feature type="transmembrane region" description="Helical" evidence="5">
    <location>
        <begin position="123"/>
        <end position="145"/>
    </location>
</feature>
<sequence>MLHNWVERADQLFIASFKTVFFVIGIFGNSCFIFLVCRNKQLRSKSSYLQSIQCFFHIICLLGTMVDVGLAIPDIQLGRTSCFHVMVPFVFFEAAQAVIMLELVIDVYIIVKMPGFYKTVKTWIYLLAALIAPSIVGIIFSIWGFTYLDDEEIYFCNPTSSLHTTASKNYTRCIVIINSLTLIIFAILILIFYKKSQNKNPDSTKVMKRLQFSVVIFLCSWYITIFTYYVCLAAGLEGEELHFVINNMTFFICLAYSQTFYVILYKSNEYKNAFNNLLGIKQKPKDLRKNTSTTCIGASQKPTIIF</sequence>
<dbReference type="FunCoup" id="B6IH63">
    <property type="interactions" value="19"/>
</dbReference>
<evidence type="ECO:0000256" key="2">
    <source>
        <dbReference type="ARBA" id="ARBA00022692"/>
    </source>
</evidence>